<evidence type="ECO:0000313" key="1">
    <source>
        <dbReference type="EMBL" id="XDO96236.1"/>
    </source>
</evidence>
<organism evidence="1">
    <name type="scientific">Caulobacter sp. 73W</name>
    <dbReference type="NCBI Taxonomy" id="3161137"/>
    <lineage>
        <taxon>Bacteria</taxon>
        <taxon>Pseudomonadati</taxon>
        <taxon>Pseudomonadota</taxon>
        <taxon>Alphaproteobacteria</taxon>
        <taxon>Caulobacterales</taxon>
        <taxon>Caulobacteraceae</taxon>
        <taxon>Caulobacter</taxon>
    </lineage>
</organism>
<dbReference type="EMBL" id="CP158375">
    <property type="protein sequence ID" value="XDO96236.1"/>
    <property type="molecule type" value="Genomic_DNA"/>
</dbReference>
<reference evidence="1" key="1">
    <citation type="submission" date="2024-06" db="EMBL/GenBank/DDBJ databases">
        <title>Caulobacter inopinatus, sp. nov.</title>
        <authorList>
            <person name="Donachie S.P."/>
        </authorList>
    </citation>
    <scope>NUCLEOTIDE SEQUENCE</scope>
    <source>
        <strain evidence="1">73W</strain>
    </source>
</reference>
<protein>
    <submittedName>
        <fullName evidence="1">Uncharacterized protein</fullName>
    </submittedName>
</protein>
<dbReference type="RefSeq" id="WP_369059090.1">
    <property type="nucleotide sequence ID" value="NZ_CP158375.1"/>
</dbReference>
<accession>A0AB39KRW4</accession>
<dbReference type="AlphaFoldDB" id="A0AB39KRW4"/>
<name>A0AB39KRW4_9CAUL</name>
<sequence>MAGPKALSGDILPGGALGARKLISHELALYIKLQLEPPSAPQETKAALQRLCALYEAGWTLREPAAIRLLVRGLLWAPSPTIIRRWAYKAIGLVGVREDAAQLYFVLKNETDPENQTWAMYAIRRLSKGRAVQEICEEAGVELTPPLVMAGQLFRSGLADDDLPNGFAIDIDVDNSLTLLWACLLEGYGRAPIKLFKSGNSNLASVQQLQKHDTPTVSEYAIWSLWNNPRYGIDDLSVPLADIQTRAPGARRWINRLLTKASTLTDEHVELIQDLILDEDDGARDGLAIGLRSSFNIGLPAVVIEWYGREHSEVVRRSLLEHMATYSELNAAYEEYALEGFRASTNKNFRQRLISASEGLKLYGLIRQVEAEENINRSAIDLFNLNGAIPARILGVQQVTNTFNFNGPVSGQNQVFGTASGNAFNAVRNMTESQAGQKELLTELLEALENDASISAEQKAETQAAITAVATVPSPENKATLMDKLTGVATTVGKLAGAAAPVLKLIEAAQDLF</sequence>
<gene>
    <name evidence="1" type="ORF">ABOZ73_15860</name>
</gene>
<proteinExistence type="predicted"/>